<dbReference type="CDD" id="cd08586">
    <property type="entry name" value="PI-PLCc_BcPLC_like"/>
    <property type="match status" value="1"/>
</dbReference>
<dbReference type="InterPro" id="IPR017946">
    <property type="entry name" value="PLC-like_Pdiesterase_TIM-brl"/>
</dbReference>
<dbReference type="Proteomes" id="UP000273143">
    <property type="component" value="Chromosome"/>
</dbReference>
<evidence type="ECO:0000256" key="3">
    <source>
        <dbReference type="ARBA" id="ARBA00019758"/>
    </source>
</evidence>
<dbReference type="EC" id="4.6.1.13" evidence="2"/>
<dbReference type="PANTHER" id="PTHR13593:SF113">
    <property type="entry name" value="SI:DKEY-266F7.9"/>
    <property type="match status" value="1"/>
</dbReference>
<dbReference type="RefSeq" id="WP_127161812.1">
    <property type="nucleotide sequence ID" value="NZ_CP029822.1"/>
</dbReference>
<comment type="catalytic activity">
    <reaction evidence="1">
        <text>a 1,2-diacyl-sn-glycero-3-phospho-(1D-myo-inositol) = 1D-myo-inositol 1,2-cyclic phosphate + a 1,2-diacyl-sn-glycerol</text>
        <dbReference type="Rhea" id="RHEA:17093"/>
        <dbReference type="ChEBI" id="CHEBI:17815"/>
        <dbReference type="ChEBI" id="CHEBI:57880"/>
        <dbReference type="ChEBI" id="CHEBI:58484"/>
        <dbReference type="EC" id="4.6.1.13"/>
    </reaction>
</comment>
<dbReference type="AlphaFoldDB" id="A0A3Q9JKJ2"/>
<dbReference type="InterPro" id="IPR051057">
    <property type="entry name" value="PI-PLC_domain"/>
</dbReference>
<dbReference type="GO" id="GO:0006629">
    <property type="term" value="P:lipid metabolic process"/>
    <property type="evidence" value="ECO:0007669"/>
    <property type="project" value="InterPro"/>
</dbReference>
<dbReference type="EMBL" id="CP029822">
    <property type="protein sequence ID" value="AZS49620.1"/>
    <property type="molecule type" value="Genomic_DNA"/>
</dbReference>
<dbReference type="GO" id="GO:0004436">
    <property type="term" value="F:phosphatidylinositol diacylglycerol-lyase activity"/>
    <property type="evidence" value="ECO:0007669"/>
    <property type="project" value="UniProtKB-EC"/>
</dbReference>
<dbReference type="KEGG" id="emo:DM558_01980"/>
<accession>A0A3Q9JKJ2</accession>
<name>A0A3Q9JKJ2_9GAMM</name>
<evidence type="ECO:0000256" key="5">
    <source>
        <dbReference type="ARBA" id="ARBA00030782"/>
    </source>
</evidence>
<reference evidence="8" key="1">
    <citation type="submission" date="2018-06" db="EMBL/GenBank/DDBJ databases">
        <title>Complete genome of Pseudomonas insecticola strain QZS01.</title>
        <authorList>
            <person name="Wang J."/>
            <person name="Su Q."/>
        </authorList>
    </citation>
    <scope>NUCLEOTIDE SEQUENCE [LARGE SCALE GENOMIC DNA]</scope>
    <source>
        <strain evidence="8">QZS01</strain>
    </source>
</reference>
<dbReference type="PROSITE" id="PS50007">
    <property type="entry name" value="PIPLC_X_DOMAIN"/>
    <property type="match status" value="1"/>
</dbReference>
<keyword evidence="8" id="KW-1185">Reference proteome</keyword>
<dbReference type="Pfam" id="PF00388">
    <property type="entry name" value="PI-PLC-X"/>
    <property type="match status" value="1"/>
</dbReference>
<protein>
    <recommendedName>
        <fullName evidence="3">1-phosphatidylinositol phosphodiesterase</fullName>
        <ecNumber evidence="2">4.6.1.13</ecNumber>
    </recommendedName>
    <alternativeName>
        <fullName evidence="4">Phosphatidylinositol diacylglycerol-lyase</fullName>
    </alternativeName>
    <alternativeName>
        <fullName evidence="5">Phosphatidylinositol-specific phospholipase C</fullName>
    </alternativeName>
</protein>
<dbReference type="PANTHER" id="PTHR13593">
    <property type="match status" value="1"/>
</dbReference>
<dbReference type="SMART" id="SM00148">
    <property type="entry name" value="PLCXc"/>
    <property type="match status" value="1"/>
</dbReference>
<evidence type="ECO:0000313" key="8">
    <source>
        <dbReference type="Proteomes" id="UP000273143"/>
    </source>
</evidence>
<dbReference type="Gene3D" id="3.20.20.190">
    <property type="entry name" value="Phosphatidylinositol (PI) phosphodiesterase"/>
    <property type="match status" value="1"/>
</dbReference>
<dbReference type="InterPro" id="IPR000909">
    <property type="entry name" value="PLipase_C_PInositol-sp_X_dom"/>
</dbReference>
<evidence type="ECO:0000256" key="2">
    <source>
        <dbReference type="ARBA" id="ARBA00012581"/>
    </source>
</evidence>
<sequence length="465" mass="52414">MMVAVMRDNDLYLTVPMGYQLVNGRYKVIDGAVTSNQPTDVKAGSVLTCGADGKLTFRVGRKGSSSVANWFNRQIDGTSNTTFGHTADELNFAFSGRLELKLSKNNQLVDYYFDNVVIAQGSSGLANNWWFGGITAKYIQNHRAVLEGYDNKRQRIALTCHRGGNSVNKVDILQVLTQSAWMGQLNQALYLDQINMVGTHDTGTYYASGIEKDYAKTQSLTIAEQLRAGIRYLDVRCHHISDMFTIHHGSFYMNLYFRDLLEECRDFLANNPTETLIMQVKEEHSDADKETNTRSFYETLKVYMDQSPDIWYLEDTIPTLAQAKGKIILIRRFDLSGSTAPKKLGIYADFTDNATFTTGHLRVQDEYKYSSVNNKWQAFSKLMAEAANKDKNTRLWFINFTSAAGTPIVDPTPESIAKEMNNKLISAIAKYSFVGTVVIDFPETPAIMMTIDKIIDKNFINPLFS</sequence>
<evidence type="ECO:0000256" key="1">
    <source>
        <dbReference type="ARBA" id="ARBA00001316"/>
    </source>
</evidence>
<evidence type="ECO:0000313" key="7">
    <source>
        <dbReference type="EMBL" id="AZS49620.1"/>
    </source>
</evidence>
<evidence type="ECO:0000256" key="4">
    <source>
        <dbReference type="ARBA" id="ARBA00030474"/>
    </source>
</evidence>
<organism evidence="7 8">
    <name type="scientific">Entomomonas moraniae</name>
    <dbReference type="NCBI Taxonomy" id="2213226"/>
    <lineage>
        <taxon>Bacteria</taxon>
        <taxon>Pseudomonadati</taxon>
        <taxon>Pseudomonadota</taxon>
        <taxon>Gammaproteobacteria</taxon>
        <taxon>Pseudomonadales</taxon>
        <taxon>Pseudomonadaceae</taxon>
        <taxon>Entomomonas</taxon>
    </lineage>
</organism>
<gene>
    <name evidence="7" type="ORF">DM558_01980</name>
</gene>
<proteinExistence type="predicted"/>
<dbReference type="SUPFAM" id="SSF51695">
    <property type="entry name" value="PLC-like phosphodiesterases"/>
    <property type="match status" value="1"/>
</dbReference>
<feature type="domain" description="Phosphatidylinositol-specific phospholipase C X" evidence="6">
    <location>
        <begin position="191"/>
        <end position="332"/>
    </location>
</feature>
<evidence type="ECO:0000259" key="6">
    <source>
        <dbReference type="SMART" id="SM00148"/>
    </source>
</evidence>
<dbReference type="GO" id="GO:0008081">
    <property type="term" value="F:phosphoric diester hydrolase activity"/>
    <property type="evidence" value="ECO:0007669"/>
    <property type="project" value="InterPro"/>
</dbReference>